<dbReference type="Proteomes" id="UP000266841">
    <property type="component" value="Unassembled WGS sequence"/>
</dbReference>
<protein>
    <submittedName>
        <fullName evidence="2">Uncharacterized protein</fullName>
    </submittedName>
</protein>
<comment type="caution">
    <text evidence="2">The sequence shown here is derived from an EMBL/GenBank/DDBJ whole genome shotgun (WGS) entry which is preliminary data.</text>
</comment>
<organism evidence="2 3">
    <name type="scientific">Thalassiosira oceanica</name>
    <name type="common">Marine diatom</name>
    <dbReference type="NCBI Taxonomy" id="159749"/>
    <lineage>
        <taxon>Eukaryota</taxon>
        <taxon>Sar</taxon>
        <taxon>Stramenopiles</taxon>
        <taxon>Ochrophyta</taxon>
        <taxon>Bacillariophyta</taxon>
        <taxon>Coscinodiscophyceae</taxon>
        <taxon>Thalassiosirophycidae</taxon>
        <taxon>Thalassiosirales</taxon>
        <taxon>Thalassiosiraceae</taxon>
        <taxon>Thalassiosira</taxon>
    </lineage>
</organism>
<evidence type="ECO:0000256" key="1">
    <source>
        <dbReference type="SAM" id="MobiDB-lite"/>
    </source>
</evidence>
<accession>K0RMM6</accession>
<reference evidence="2 3" key="1">
    <citation type="journal article" date="2012" name="Genome Biol.">
        <title>Genome and low-iron response of an oceanic diatom adapted to chronic iron limitation.</title>
        <authorList>
            <person name="Lommer M."/>
            <person name="Specht M."/>
            <person name="Roy A.S."/>
            <person name="Kraemer L."/>
            <person name="Andreson R."/>
            <person name="Gutowska M.A."/>
            <person name="Wolf J."/>
            <person name="Bergner S.V."/>
            <person name="Schilhabel M.B."/>
            <person name="Klostermeier U.C."/>
            <person name="Beiko R.G."/>
            <person name="Rosenstiel P."/>
            <person name="Hippler M."/>
            <person name="Laroche J."/>
        </authorList>
    </citation>
    <scope>NUCLEOTIDE SEQUENCE [LARGE SCALE GENOMIC DNA]</scope>
    <source>
        <strain evidence="2 3">CCMP1005</strain>
    </source>
</reference>
<gene>
    <name evidence="2" type="ORF">THAOC_33253</name>
</gene>
<evidence type="ECO:0000313" key="2">
    <source>
        <dbReference type="EMBL" id="EJK47992.1"/>
    </source>
</evidence>
<name>K0RMM6_THAOC</name>
<keyword evidence="3" id="KW-1185">Reference proteome</keyword>
<sequence length="114" mass="12717">MEEIHLRQRKADGPNPWIPSRRFGPWSSDFWATLHQGGRKRSGKLSWLAHQSLGRQSTHAHHQVDSQRKSRQSSVFRQLPEASGGSTYEPLDIADTIIDNHVVAAPIDRASGAG</sequence>
<dbReference type="AlphaFoldDB" id="K0RMM6"/>
<feature type="region of interest" description="Disordered" evidence="1">
    <location>
        <begin position="53"/>
        <end position="88"/>
    </location>
</feature>
<proteinExistence type="predicted"/>
<evidence type="ECO:0000313" key="3">
    <source>
        <dbReference type="Proteomes" id="UP000266841"/>
    </source>
</evidence>
<dbReference type="EMBL" id="AGNL01046398">
    <property type="protein sequence ID" value="EJK47992.1"/>
    <property type="molecule type" value="Genomic_DNA"/>
</dbReference>